<reference evidence="12 13" key="1">
    <citation type="submission" date="2023-03" db="EMBL/GenBank/DDBJ databases">
        <title>YIM 152171 draft genome.</title>
        <authorList>
            <person name="Yang Z."/>
        </authorList>
    </citation>
    <scope>NUCLEOTIDE SEQUENCE [LARGE SCALE GENOMIC DNA]</scope>
    <source>
        <strain evidence="12 13">YIM 152171</strain>
    </source>
</reference>
<dbReference type="GO" id="GO:0008360">
    <property type="term" value="P:regulation of cell shape"/>
    <property type="evidence" value="ECO:0007669"/>
    <property type="project" value="UniProtKB-UniRule"/>
</dbReference>
<evidence type="ECO:0000256" key="8">
    <source>
        <dbReference type="ARBA" id="ARBA00060041"/>
    </source>
</evidence>
<feature type="transmembrane region" description="Helical" evidence="10">
    <location>
        <begin position="327"/>
        <end position="351"/>
    </location>
</feature>
<evidence type="ECO:0000256" key="10">
    <source>
        <dbReference type="HAMAP-Rule" id="MF_02078"/>
    </source>
</evidence>
<feature type="transmembrane region" description="Helical" evidence="10">
    <location>
        <begin position="101"/>
        <end position="128"/>
    </location>
</feature>
<gene>
    <name evidence="10 12" type="primary">murJ</name>
    <name evidence="12" type="ORF">PZ740_03110</name>
</gene>
<dbReference type="InterPro" id="IPR004268">
    <property type="entry name" value="MurJ"/>
</dbReference>
<dbReference type="NCBIfam" id="TIGR01695">
    <property type="entry name" value="murJ_mviN"/>
    <property type="match status" value="1"/>
</dbReference>
<feature type="transmembrane region" description="Helical" evidence="10">
    <location>
        <begin position="40"/>
        <end position="59"/>
    </location>
</feature>
<accession>A0AAP3UYY4</accession>
<dbReference type="PANTHER" id="PTHR47019:SF1">
    <property type="entry name" value="LIPID II FLIPPASE MURJ"/>
    <property type="match status" value="1"/>
</dbReference>
<dbReference type="GO" id="GO:0009252">
    <property type="term" value="P:peptidoglycan biosynthetic process"/>
    <property type="evidence" value="ECO:0007669"/>
    <property type="project" value="UniProtKB-UniRule"/>
</dbReference>
<evidence type="ECO:0000256" key="3">
    <source>
        <dbReference type="ARBA" id="ARBA00022692"/>
    </source>
</evidence>
<dbReference type="CDD" id="cd13123">
    <property type="entry name" value="MATE_MurJ_like"/>
    <property type="match status" value="1"/>
</dbReference>
<feature type="transmembrane region" description="Helical" evidence="10">
    <location>
        <begin position="486"/>
        <end position="503"/>
    </location>
</feature>
<keyword evidence="6 10" id="KW-1133">Transmembrane helix</keyword>
<evidence type="ECO:0000256" key="11">
    <source>
        <dbReference type="PIRNR" id="PIRNR002869"/>
    </source>
</evidence>
<feature type="transmembrane region" description="Helical" evidence="10">
    <location>
        <begin position="148"/>
        <end position="168"/>
    </location>
</feature>
<evidence type="ECO:0000256" key="7">
    <source>
        <dbReference type="ARBA" id="ARBA00023136"/>
    </source>
</evidence>
<keyword evidence="10 11" id="KW-0813">Transport</keyword>
<dbReference type="GO" id="GO:0005886">
    <property type="term" value="C:plasma membrane"/>
    <property type="evidence" value="ECO:0007669"/>
    <property type="project" value="UniProtKB-SubCell"/>
</dbReference>
<evidence type="ECO:0000256" key="2">
    <source>
        <dbReference type="ARBA" id="ARBA00022475"/>
    </source>
</evidence>
<keyword evidence="2 10" id="KW-1003">Cell membrane</keyword>
<evidence type="ECO:0000313" key="12">
    <source>
        <dbReference type="EMBL" id="MDF1585371.1"/>
    </source>
</evidence>
<dbReference type="EMBL" id="JARGEQ010000016">
    <property type="protein sequence ID" value="MDF1585371.1"/>
    <property type="molecule type" value="Genomic_DNA"/>
</dbReference>
<dbReference type="AlphaFoldDB" id="A0AAP3UYY4"/>
<feature type="transmembrane region" description="Helical" evidence="10">
    <location>
        <begin position="462"/>
        <end position="480"/>
    </location>
</feature>
<comment type="subcellular location">
    <subcellularLocation>
        <location evidence="10">Cell inner membrane</location>
        <topology evidence="10">Multi-pass membrane protein</topology>
    </subcellularLocation>
    <subcellularLocation>
        <location evidence="1">Cell membrane</location>
        <topology evidence="1">Multi-pass membrane protein</topology>
    </subcellularLocation>
</comment>
<keyword evidence="4 10" id="KW-0133">Cell shape</keyword>
<comment type="function">
    <text evidence="8 10 11">Involved in peptidoglycan biosynthesis. Transports lipid-linked peptidoglycan precursors from the inner to the outer leaflet of the cytoplasmic membrane.</text>
</comment>
<feature type="transmembrane region" description="Helical" evidence="10">
    <location>
        <begin position="422"/>
        <end position="441"/>
    </location>
</feature>
<dbReference type="RefSeq" id="WP_327787786.1">
    <property type="nucleotide sequence ID" value="NZ_JARGEQ010000016.1"/>
</dbReference>
<keyword evidence="10" id="KW-0997">Cell inner membrane</keyword>
<proteinExistence type="inferred from homology"/>
<feature type="transmembrane region" description="Helical" evidence="10">
    <location>
        <begin position="246"/>
        <end position="268"/>
    </location>
</feature>
<comment type="similarity">
    <text evidence="9 10 11">Belongs to the MurJ/MviN family.</text>
</comment>
<sequence>MDPTSLTPAGRRHGVAAARGAVGVGGLTMLSRLLGYARDALIAASLGAGWLADAFFVGFKLVNLVRRLAGEGAFGAAFVPLFLRELEAGGPPRARRFAEQALAAAAAALLAFLVAAELLAPALVRLLATGFAPEEARFAAAVGLLRIMLPYLLWAVLAALLGALLGALGRFMAAAAMPILLNLCMIAGLGLAWHLDLASAAVLAWSVALAGLLQFLAMLAAVHAAGYRLRAVRPRASPPVRRLARLGGPALLGTGALQINLLVDSWLASHLAPGAVSWLFYADRLVQLPLGLVGVALGTVLLPLLSRAVREGDAGLAGQAQNRAIEAALLLVLPAAVGLAAVALPLIQVLFERGAFGPEASGATAVALAAFAIGLPAQALARVLAPSFFAREDTRTPLLLALACVAFNAALAWLLMGRLGHAGIALATSLAAWLYALWLGWRLWRAGHLLPDARLRRRLPRLLVASGLMGLALWAAAGALDGAGPGPLLAALVGVGVLVYLAAAQLTGAASWRELAPLLRPGRS</sequence>
<feature type="transmembrane region" description="Helical" evidence="10">
    <location>
        <begin position="288"/>
        <end position="306"/>
    </location>
</feature>
<feature type="transmembrane region" description="Helical" evidence="10">
    <location>
        <begin position="175"/>
        <end position="195"/>
    </location>
</feature>
<dbReference type="HAMAP" id="MF_02078">
    <property type="entry name" value="MurJ_MviN"/>
    <property type="match status" value="1"/>
</dbReference>
<dbReference type="Proteomes" id="UP001301140">
    <property type="component" value="Unassembled WGS sequence"/>
</dbReference>
<evidence type="ECO:0000313" key="13">
    <source>
        <dbReference type="Proteomes" id="UP001301140"/>
    </source>
</evidence>
<evidence type="ECO:0000256" key="5">
    <source>
        <dbReference type="ARBA" id="ARBA00022984"/>
    </source>
</evidence>
<keyword evidence="7 10" id="KW-0472">Membrane</keyword>
<keyword evidence="3 10" id="KW-0812">Transmembrane</keyword>
<evidence type="ECO:0000256" key="9">
    <source>
        <dbReference type="ARBA" id="ARBA00061532"/>
    </source>
</evidence>
<dbReference type="PANTHER" id="PTHR47019">
    <property type="entry name" value="LIPID II FLIPPASE MURJ"/>
    <property type="match status" value="1"/>
</dbReference>
<dbReference type="GO" id="GO:0034204">
    <property type="term" value="P:lipid translocation"/>
    <property type="evidence" value="ECO:0007669"/>
    <property type="project" value="TreeGrafter"/>
</dbReference>
<dbReference type="GO" id="GO:0015648">
    <property type="term" value="F:lipid-linked peptidoglycan transporter activity"/>
    <property type="evidence" value="ECO:0007669"/>
    <property type="project" value="UniProtKB-UniRule"/>
</dbReference>
<keyword evidence="5 10" id="KW-0573">Peptidoglycan synthesis</keyword>
<protein>
    <recommendedName>
        <fullName evidence="10">Probable lipid II flippase MurJ</fullName>
    </recommendedName>
</protein>
<comment type="pathway">
    <text evidence="10">Cell wall biogenesis; peptidoglycan biosynthesis.</text>
</comment>
<feature type="transmembrane region" description="Helical" evidence="10">
    <location>
        <begin position="363"/>
        <end position="385"/>
    </location>
</feature>
<comment type="caution">
    <text evidence="12">The sequence shown here is derived from an EMBL/GenBank/DDBJ whole genome shotgun (WGS) entry which is preliminary data.</text>
</comment>
<dbReference type="InterPro" id="IPR051050">
    <property type="entry name" value="Lipid_II_flippase_MurJ/MviN"/>
</dbReference>
<evidence type="ECO:0000256" key="6">
    <source>
        <dbReference type="ARBA" id="ARBA00022989"/>
    </source>
</evidence>
<name>A0AAP3UYY4_9PROT</name>
<keyword evidence="13" id="KW-1185">Reference proteome</keyword>
<keyword evidence="10 11" id="KW-0961">Cell wall biogenesis/degradation</keyword>
<dbReference type="GO" id="GO:0071555">
    <property type="term" value="P:cell wall organization"/>
    <property type="evidence" value="ECO:0007669"/>
    <property type="project" value="UniProtKB-UniRule"/>
</dbReference>
<dbReference type="Pfam" id="PF03023">
    <property type="entry name" value="MurJ"/>
    <property type="match status" value="1"/>
</dbReference>
<dbReference type="PIRSF" id="PIRSF002869">
    <property type="entry name" value="MviN"/>
    <property type="match status" value="1"/>
</dbReference>
<feature type="transmembrane region" description="Helical" evidence="10">
    <location>
        <begin position="201"/>
        <end position="225"/>
    </location>
</feature>
<feature type="transmembrane region" description="Helical" evidence="10">
    <location>
        <begin position="397"/>
        <end position="416"/>
    </location>
</feature>
<evidence type="ECO:0000256" key="1">
    <source>
        <dbReference type="ARBA" id="ARBA00004651"/>
    </source>
</evidence>
<dbReference type="PRINTS" id="PR01806">
    <property type="entry name" value="VIRFACTRMVIN"/>
</dbReference>
<evidence type="ECO:0000256" key="4">
    <source>
        <dbReference type="ARBA" id="ARBA00022960"/>
    </source>
</evidence>
<organism evidence="12 13">
    <name type="scientific">Marinimicrococcus flavescens</name>
    <dbReference type="NCBI Taxonomy" id="3031815"/>
    <lineage>
        <taxon>Bacteria</taxon>
        <taxon>Pseudomonadati</taxon>
        <taxon>Pseudomonadota</taxon>
        <taxon>Alphaproteobacteria</taxon>
        <taxon>Geminicoccales</taxon>
        <taxon>Geminicoccaceae</taxon>
        <taxon>Marinimicrococcus</taxon>
    </lineage>
</organism>